<protein>
    <submittedName>
        <fullName evidence="2">Uncharacterized protein</fullName>
    </submittedName>
</protein>
<evidence type="ECO:0000313" key="2">
    <source>
        <dbReference type="EnsemblMetazoa" id="AMIN006530-PA"/>
    </source>
</evidence>
<dbReference type="Proteomes" id="UP000075920">
    <property type="component" value="Unassembled WGS sequence"/>
</dbReference>
<reference evidence="2" key="2">
    <citation type="submission" date="2020-05" db="UniProtKB">
        <authorList>
            <consortium name="EnsemblMetazoa"/>
        </authorList>
    </citation>
    <scope>IDENTIFICATION</scope>
    <source>
        <strain evidence="2">MINIMUS1</strain>
    </source>
</reference>
<name>A0A182W856_9DIPT</name>
<proteinExistence type="predicted"/>
<sequence>MVEELNTNNRINSSSPNHKSSQAATPKMLVHQQQQHHRLPHRTAAGNSLSKTANRSDQSNKAMLTEGAVPGEVSTRTATFARSTISSKQHFYRASDGTAIARTVADGSSKANAGVSGEPSDSQYAVASIAVPESTSSSGHVTRAGASSGNENILSTAAAESNNLQHNPDNGGLTTEAERSSSWTERAVSTVEETPHAATTKIHKKRSLLQMLPFFDTISDLDAHSAPTRRNTKRSERG</sequence>
<feature type="region of interest" description="Disordered" evidence="1">
    <location>
        <begin position="160"/>
        <end position="199"/>
    </location>
</feature>
<keyword evidence="3" id="KW-1185">Reference proteome</keyword>
<organism evidence="2 3">
    <name type="scientific">Anopheles minimus</name>
    <dbReference type="NCBI Taxonomy" id="112268"/>
    <lineage>
        <taxon>Eukaryota</taxon>
        <taxon>Metazoa</taxon>
        <taxon>Ecdysozoa</taxon>
        <taxon>Arthropoda</taxon>
        <taxon>Hexapoda</taxon>
        <taxon>Insecta</taxon>
        <taxon>Pterygota</taxon>
        <taxon>Neoptera</taxon>
        <taxon>Endopterygota</taxon>
        <taxon>Diptera</taxon>
        <taxon>Nematocera</taxon>
        <taxon>Culicoidea</taxon>
        <taxon>Culicidae</taxon>
        <taxon>Anophelinae</taxon>
        <taxon>Anopheles</taxon>
    </lineage>
</organism>
<evidence type="ECO:0000313" key="3">
    <source>
        <dbReference type="Proteomes" id="UP000075920"/>
    </source>
</evidence>
<feature type="region of interest" description="Disordered" evidence="1">
    <location>
        <begin position="219"/>
        <end position="238"/>
    </location>
</feature>
<feature type="region of interest" description="Disordered" evidence="1">
    <location>
        <begin position="1"/>
        <end position="60"/>
    </location>
</feature>
<reference evidence="3" key="1">
    <citation type="submission" date="2013-03" db="EMBL/GenBank/DDBJ databases">
        <title>The Genome Sequence of Anopheles minimus MINIMUS1.</title>
        <authorList>
            <consortium name="The Broad Institute Genomics Platform"/>
            <person name="Neafsey D.E."/>
            <person name="Walton C."/>
            <person name="Walker B."/>
            <person name="Young S.K."/>
            <person name="Zeng Q."/>
            <person name="Gargeya S."/>
            <person name="Fitzgerald M."/>
            <person name="Haas B."/>
            <person name="Abouelleil A."/>
            <person name="Allen A.W."/>
            <person name="Alvarado L."/>
            <person name="Arachchi H.M."/>
            <person name="Berlin A.M."/>
            <person name="Chapman S.B."/>
            <person name="Gainer-Dewar J."/>
            <person name="Goldberg J."/>
            <person name="Griggs A."/>
            <person name="Gujja S."/>
            <person name="Hansen M."/>
            <person name="Howarth C."/>
            <person name="Imamovic A."/>
            <person name="Ireland A."/>
            <person name="Larimer J."/>
            <person name="McCowan C."/>
            <person name="Murphy C."/>
            <person name="Pearson M."/>
            <person name="Poon T.W."/>
            <person name="Priest M."/>
            <person name="Roberts A."/>
            <person name="Saif S."/>
            <person name="Shea T."/>
            <person name="Sisk P."/>
            <person name="Sykes S."/>
            <person name="Wortman J."/>
            <person name="Nusbaum C."/>
            <person name="Birren B."/>
        </authorList>
    </citation>
    <scope>NUCLEOTIDE SEQUENCE [LARGE SCALE GENOMIC DNA]</scope>
    <source>
        <strain evidence="3">MINIMUS1</strain>
    </source>
</reference>
<accession>A0A182W856</accession>
<dbReference type="VEuPathDB" id="VectorBase:AMIN006530"/>
<feature type="compositionally biased region" description="Polar residues" evidence="1">
    <location>
        <begin position="1"/>
        <end position="24"/>
    </location>
</feature>
<dbReference type="AlphaFoldDB" id="A0A182W856"/>
<dbReference type="EnsemblMetazoa" id="AMIN006530-RA">
    <property type="protein sequence ID" value="AMIN006530-PA"/>
    <property type="gene ID" value="AMIN006530"/>
</dbReference>
<evidence type="ECO:0000256" key="1">
    <source>
        <dbReference type="SAM" id="MobiDB-lite"/>
    </source>
</evidence>
<feature type="compositionally biased region" description="Polar residues" evidence="1">
    <location>
        <begin position="45"/>
        <end position="60"/>
    </location>
</feature>